<dbReference type="GO" id="GO:0006740">
    <property type="term" value="P:NADPH regeneration"/>
    <property type="evidence" value="ECO:0007669"/>
    <property type="project" value="TreeGrafter"/>
</dbReference>
<evidence type="ECO:0000256" key="5">
    <source>
        <dbReference type="ARBA" id="ARBA00022519"/>
    </source>
</evidence>
<evidence type="ECO:0000256" key="2">
    <source>
        <dbReference type="ARBA" id="ARBA00004429"/>
    </source>
</evidence>
<keyword evidence="4" id="KW-1003">Cell membrane</keyword>
<evidence type="ECO:0000259" key="14">
    <source>
        <dbReference type="Pfam" id="PF12769"/>
    </source>
</evidence>
<sequence>MTLTYILQLYVFILAGFVGYFVITRVPPLLHTPLMSATNAISAISIVGALVVAGSRYSLVASVLGFVAVACATINVVGGFIITDRMLRMFRSGKEEKAEPPAAPTNGTKP</sequence>
<comment type="subcellular location">
    <subcellularLocation>
        <location evidence="2">Cell inner membrane</location>
        <topology evidence="2">Multi-pass membrane protein</topology>
    </subcellularLocation>
</comment>
<dbReference type="GO" id="GO:0008750">
    <property type="term" value="F:proton-translocating NAD(P)+ transhydrogenase activity"/>
    <property type="evidence" value="ECO:0007669"/>
    <property type="project" value="UniProtKB-EC"/>
</dbReference>
<evidence type="ECO:0000256" key="13">
    <source>
        <dbReference type="SAM" id="Phobius"/>
    </source>
</evidence>
<evidence type="ECO:0000256" key="7">
    <source>
        <dbReference type="ARBA" id="ARBA00022857"/>
    </source>
</evidence>
<dbReference type="PANTHER" id="PTHR10160">
    <property type="entry name" value="NAD(P) TRANSHYDROGENASE"/>
    <property type="match status" value="1"/>
</dbReference>
<accession>A0A6J4M545</accession>
<evidence type="ECO:0000256" key="12">
    <source>
        <dbReference type="ARBA" id="ARBA00048202"/>
    </source>
</evidence>
<organism evidence="15">
    <name type="scientific">uncultured Gemmatimonadaceae bacterium</name>
    <dbReference type="NCBI Taxonomy" id="246130"/>
    <lineage>
        <taxon>Bacteria</taxon>
        <taxon>Pseudomonadati</taxon>
        <taxon>Gemmatimonadota</taxon>
        <taxon>Gemmatimonadia</taxon>
        <taxon>Gemmatimonadales</taxon>
        <taxon>Gemmatimonadaceae</taxon>
        <taxon>environmental samples</taxon>
    </lineage>
</organism>
<dbReference type="GO" id="GO:0005886">
    <property type="term" value="C:plasma membrane"/>
    <property type="evidence" value="ECO:0007669"/>
    <property type="project" value="UniProtKB-SubCell"/>
</dbReference>
<keyword evidence="7" id="KW-0521">NADP</keyword>
<evidence type="ECO:0000256" key="11">
    <source>
        <dbReference type="ARBA" id="ARBA00023136"/>
    </source>
</evidence>
<comment type="catalytic activity">
    <reaction evidence="12">
        <text>NAD(+) + NADPH + H(+)(in) = NADH + NADP(+) + H(+)(out)</text>
        <dbReference type="Rhea" id="RHEA:47992"/>
        <dbReference type="ChEBI" id="CHEBI:15378"/>
        <dbReference type="ChEBI" id="CHEBI:57540"/>
        <dbReference type="ChEBI" id="CHEBI:57783"/>
        <dbReference type="ChEBI" id="CHEBI:57945"/>
        <dbReference type="ChEBI" id="CHEBI:58349"/>
        <dbReference type="EC" id="7.1.1.1"/>
    </reaction>
</comment>
<dbReference type="AlphaFoldDB" id="A0A6J4M545"/>
<name>A0A6J4M545_9BACT</name>
<dbReference type="GO" id="GO:0050661">
    <property type="term" value="F:NADP binding"/>
    <property type="evidence" value="ECO:0007669"/>
    <property type="project" value="TreeGrafter"/>
</dbReference>
<keyword evidence="6 13" id="KW-0812">Transmembrane</keyword>
<feature type="domain" description="NAD(P) transhydrogenase alpha subunit C-terminal" evidence="14">
    <location>
        <begin position="8"/>
        <end position="91"/>
    </location>
</feature>
<evidence type="ECO:0000256" key="1">
    <source>
        <dbReference type="ARBA" id="ARBA00003943"/>
    </source>
</evidence>
<evidence type="ECO:0000256" key="10">
    <source>
        <dbReference type="ARBA" id="ARBA00023027"/>
    </source>
</evidence>
<dbReference type="Pfam" id="PF12769">
    <property type="entry name" value="PNTB_4TM"/>
    <property type="match status" value="1"/>
</dbReference>
<dbReference type="InterPro" id="IPR024605">
    <property type="entry name" value="NADP_transhyd_a_C"/>
</dbReference>
<evidence type="ECO:0000256" key="8">
    <source>
        <dbReference type="ARBA" id="ARBA00022967"/>
    </source>
</evidence>
<dbReference type="PANTHER" id="PTHR10160:SF19">
    <property type="entry name" value="PROTON-TRANSLOCATING NAD(P)(+) TRANSHYDROGENASE"/>
    <property type="match status" value="1"/>
</dbReference>
<evidence type="ECO:0000256" key="9">
    <source>
        <dbReference type="ARBA" id="ARBA00022989"/>
    </source>
</evidence>
<dbReference type="GO" id="GO:0016491">
    <property type="term" value="F:oxidoreductase activity"/>
    <property type="evidence" value="ECO:0007669"/>
    <property type="project" value="UniProtKB-KW"/>
</dbReference>
<dbReference type="EMBL" id="CADCTX010000791">
    <property type="protein sequence ID" value="CAA9350473.1"/>
    <property type="molecule type" value="Genomic_DNA"/>
</dbReference>
<keyword evidence="15" id="KW-0560">Oxidoreductase</keyword>
<feature type="transmembrane region" description="Helical" evidence="13">
    <location>
        <begin position="59"/>
        <end position="82"/>
    </location>
</feature>
<reference evidence="15" key="1">
    <citation type="submission" date="2020-02" db="EMBL/GenBank/DDBJ databases">
        <authorList>
            <person name="Meier V. D."/>
        </authorList>
    </citation>
    <scope>NUCLEOTIDE SEQUENCE</scope>
    <source>
        <strain evidence="15">AVDCRST_MAG40</strain>
    </source>
</reference>
<keyword evidence="9 13" id="KW-1133">Transmembrane helix</keyword>
<evidence type="ECO:0000256" key="3">
    <source>
        <dbReference type="ARBA" id="ARBA00012943"/>
    </source>
</evidence>
<proteinExistence type="predicted"/>
<feature type="transmembrane region" description="Helical" evidence="13">
    <location>
        <begin position="35"/>
        <end position="53"/>
    </location>
</feature>
<protein>
    <recommendedName>
        <fullName evidence="3">proton-translocating NAD(P)(+) transhydrogenase</fullName>
        <ecNumber evidence="3">7.1.1.1</ecNumber>
    </recommendedName>
</protein>
<dbReference type="EC" id="7.1.1.1" evidence="3"/>
<evidence type="ECO:0000256" key="4">
    <source>
        <dbReference type="ARBA" id="ARBA00022475"/>
    </source>
</evidence>
<comment type="function">
    <text evidence="1">The transhydrogenation between NADH and NADP is coupled to respiration and ATP hydrolysis and functions as a proton pump across the membrane.</text>
</comment>
<keyword evidence="10" id="KW-0520">NAD</keyword>
<keyword evidence="5" id="KW-0997">Cell inner membrane</keyword>
<keyword evidence="11 13" id="KW-0472">Membrane</keyword>
<gene>
    <name evidence="15" type="ORF">AVDCRST_MAG40-2869</name>
</gene>
<feature type="transmembrane region" description="Helical" evidence="13">
    <location>
        <begin position="6"/>
        <end position="23"/>
    </location>
</feature>
<evidence type="ECO:0000256" key="6">
    <source>
        <dbReference type="ARBA" id="ARBA00022692"/>
    </source>
</evidence>
<keyword evidence="8" id="KW-1278">Translocase</keyword>
<evidence type="ECO:0000313" key="15">
    <source>
        <dbReference type="EMBL" id="CAA9350473.1"/>
    </source>
</evidence>